<evidence type="ECO:0000259" key="16">
    <source>
        <dbReference type="PROSITE" id="PS50252"/>
    </source>
</evidence>
<keyword evidence="10 14" id="KW-0539">Nucleus</keyword>
<dbReference type="PRINTS" id="PR00937">
    <property type="entry name" value="TBOX"/>
</dbReference>
<keyword evidence="2" id="KW-0678">Repressor</keyword>
<sequence>MLTPAETSIAGEINSEDGSYPPTTTTINLNYYPQYPCTNNDDNNNYHSHQTYSTPILNDYIYPSNSSSSYYTSSPSPICDNIAKRIRYRSSFNSNTPDDQKQILSTTNYAASTPKVRSPLAMPPAMIQQRQVPCYDYISMQHSQDEQTTNYDAYQYYMTNSNHSISSPSRPLHQNYDGNIIATSGHIAVRLQHGDLWTKFHQHTTEMIITKQGRRMFPTLQFHVFGLNPDSTYNLYVDMVLVDTNHWKFNLGKWVSCGQADQCQKSNRIYIHPDSPNTGQHWMKNEISFSKLKLTNNRSIPPGHNTNMTLILNSMHKYQPRLHIVEVSRINIGNSRCSTLEQQTKTGQEHTFFFVETQFIAVTAYQNTDITQLKIDHNPFAKGFRDSTDKGYGSHSNSIVTSSDPYYHHQSSASSSPHLSYPQQHSPQSLQNTSYYETNHYSSSLKRKMIGYTGQHQSQNSTWFPDNRQSKRNKSHDDSEQNPYNSY</sequence>
<dbReference type="GO" id="GO:0000981">
    <property type="term" value="F:DNA-binding transcription factor activity, RNA polymerase II-specific"/>
    <property type="evidence" value="ECO:0007669"/>
    <property type="project" value="TreeGrafter"/>
</dbReference>
<name>A0A813Z7K2_9BILA</name>
<feature type="domain" description="T-box" evidence="16">
    <location>
        <begin position="191"/>
        <end position="386"/>
    </location>
</feature>
<dbReference type="PANTHER" id="PTHR11267">
    <property type="entry name" value="T-BOX PROTEIN-RELATED"/>
    <property type="match status" value="1"/>
</dbReference>
<evidence type="ECO:0000256" key="7">
    <source>
        <dbReference type="ARBA" id="ARBA00023125"/>
    </source>
</evidence>
<evidence type="ECO:0000256" key="2">
    <source>
        <dbReference type="ARBA" id="ARBA00022491"/>
    </source>
</evidence>
<dbReference type="Pfam" id="PF00907">
    <property type="entry name" value="T-box"/>
    <property type="match status" value="1"/>
</dbReference>
<dbReference type="Gene3D" id="2.60.40.820">
    <property type="entry name" value="Transcription factor, T-box"/>
    <property type="match status" value="1"/>
</dbReference>
<evidence type="ECO:0000256" key="14">
    <source>
        <dbReference type="PROSITE-ProRule" id="PRU00201"/>
    </source>
</evidence>
<feature type="region of interest" description="Disordered" evidence="15">
    <location>
        <begin position="1"/>
        <end position="22"/>
    </location>
</feature>
<dbReference type="InterPro" id="IPR046360">
    <property type="entry name" value="T-box_DNA-bd"/>
</dbReference>
<evidence type="ECO:0000256" key="13">
    <source>
        <dbReference type="ARBA" id="ARBA00081928"/>
    </source>
</evidence>
<feature type="compositionally biased region" description="Polar residues" evidence="15">
    <location>
        <begin position="423"/>
        <end position="432"/>
    </location>
</feature>
<dbReference type="PROSITE" id="PS01264">
    <property type="entry name" value="TBOX_2"/>
    <property type="match status" value="1"/>
</dbReference>
<evidence type="ECO:0000256" key="6">
    <source>
        <dbReference type="ARBA" id="ARBA00023015"/>
    </source>
</evidence>
<dbReference type="InterPro" id="IPR018186">
    <property type="entry name" value="TF_T-box_CS"/>
</dbReference>
<protein>
    <recommendedName>
        <fullName evidence="11">T-box transcription factor TBX21</fullName>
    </recommendedName>
    <alternativeName>
        <fullName evidence="12">T-cell-specific T-box transcription factor T-bet</fullName>
    </alternativeName>
    <alternativeName>
        <fullName evidence="13">Transcription factor TBLYM</fullName>
    </alternativeName>
</protein>
<keyword evidence="5" id="KW-0832">Ubl conjugation</keyword>
<keyword evidence="9" id="KW-0804">Transcription</keyword>
<dbReference type="Proteomes" id="UP000681722">
    <property type="component" value="Unassembled WGS sequence"/>
</dbReference>
<dbReference type="OrthoDB" id="7442607at2759"/>
<dbReference type="EMBL" id="CAJOBC010001448">
    <property type="protein sequence ID" value="CAF3678985.1"/>
    <property type="molecule type" value="Genomic_DNA"/>
</dbReference>
<dbReference type="InterPro" id="IPR036960">
    <property type="entry name" value="T-box_sf"/>
</dbReference>
<keyword evidence="6" id="KW-0805">Transcription regulation</keyword>
<keyword evidence="3" id="KW-1017">Isopeptide bond</keyword>
<dbReference type="GO" id="GO:0045893">
    <property type="term" value="P:positive regulation of DNA-templated transcription"/>
    <property type="evidence" value="ECO:0007669"/>
    <property type="project" value="InterPro"/>
</dbReference>
<gene>
    <name evidence="17" type="ORF">GPM918_LOCUS8349</name>
    <name evidence="18" type="ORF">SRO942_LOCUS8356</name>
</gene>
<dbReference type="GO" id="GO:0005634">
    <property type="term" value="C:nucleus"/>
    <property type="evidence" value="ECO:0007669"/>
    <property type="project" value="UniProtKB-SubCell"/>
</dbReference>
<evidence type="ECO:0000313" key="17">
    <source>
        <dbReference type="EMBL" id="CAF0895426.1"/>
    </source>
</evidence>
<proteinExistence type="predicted"/>
<evidence type="ECO:0000313" key="19">
    <source>
        <dbReference type="Proteomes" id="UP000663829"/>
    </source>
</evidence>
<evidence type="ECO:0000256" key="4">
    <source>
        <dbReference type="ARBA" id="ARBA00022553"/>
    </source>
</evidence>
<dbReference type="InterPro" id="IPR001699">
    <property type="entry name" value="TF_T-box"/>
</dbReference>
<feature type="compositionally biased region" description="Low complexity" evidence="15">
    <location>
        <begin position="408"/>
        <end position="422"/>
    </location>
</feature>
<comment type="caution">
    <text evidence="17">The sequence shown here is derived from an EMBL/GenBank/DDBJ whole genome shotgun (WGS) entry which is preliminary data.</text>
</comment>
<dbReference type="AlphaFoldDB" id="A0A813Z7K2"/>
<accession>A0A813Z7K2</accession>
<feature type="region of interest" description="Disordered" evidence="15">
    <location>
        <begin position="386"/>
        <end position="432"/>
    </location>
</feature>
<evidence type="ECO:0000256" key="11">
    <source>
        <dbReference type="ARBA" id="ARBA00072238"/>
    </source>
</evidence>
<evidence type="ECO:0000256" key="5">
    <source>
        <dbReference type="ARBA" id="ARBA00022843"/>
    </source>
</evidence>
<dbReference type="GO" id="GO:0000978">
    <property type="term" value="F:RNA polymerase II cis-regulatory region sequence-specific DNA binding"/>
    <property type="evidence" value="ECO:0007669"/>
    <property type="project" value="InterPro"/>
</dbReference>
<evidence type="ECO:0000313" key="18">
    <source>
        <dbReference type="EMBL" id="CAF3678985.1"/>
    </source>
</evidence>
<dbReference type="SMART" id="SM00425">
    <property type="entry name" value="TBOX"/>
    <property type="match status" value="1"/>
</dbReference>
<keyword evidence="8" id="KW-0010">Activator</keyword>
<dbReference type="PROSITE" id="PS50252">
    <property type="entry name" value="TBOX_3"/>
    <property type="match status" value="1"/>
</dbReference>
<dbReference type="InterPro" id="IPR008967">
    <property type="entry name" value="p53-like_TF_DNA-bd_sf"/>
</dbReference>
<evidence type="ECO:0000256" key="8">
    <source>
        <dbReference type="ARBA" id="ARBA00023159"/>
    </source>
</evidence>
<evidence type="ECO:0000256" key="1">
    <source>
        <dbReference type="ARBA" id="ARBA00004123"/>
    </source>
</evidence>
<dbReference type="GO" id="GO:0001708">
    <property type="term" value="P:cell fate specification"/>
    <property type="evidence" value="ECO:0007669"/>
    <property type="project" value="TreeGrafter"/>
</dbReference>
<keyword evidence="19" id="KW-1185">Reference proteome</keyword>
<evidence type="ECO:0000256" key="15">
    <source>
        <dbReference type="SAM" id="MobiDB-lite"/>
    </source>
</evidence>
<feature type="region of interest" description="Disordered" evidence="15">
    <location>
        <begin position="456"/>
        <end position="487"/>
    </location>
</feature>
<evidence type="ECO:0000256" key="10">
    <source>
        <dbReference type="ARBA" id="ARBA00023242"/>
    </source>
</evidence>
<dbReference type="FunFam" id="2.60.40.820:FF:000011">
    <property type="entry name" value="T-box transcription factor TBX21"/>
    <property type="match status" value="1"/>
</dbReference>
<keyword evidence="7 14" id="KW-0238">DNA-binding</keyword>
<dbReference type="PROSITE" id="PS01283">
    <property type="entry name" value="TBOX_1"/>
    <property type="match status" value="1"/>
</dbReference>
<feature type="compositionally biased region" description="Polar residues" evidence="15">
    <location>
        <begin position="394"/>
        <end position="404"/>
    </location>
</feature>
<comment type="caution">
    <text evidence="14">Lacks conserved residue(s) required for the propagation of feature annotation.</text>
</comment>
<organism evidence="17 19">
    <name type="scientific">Didymodactylos carnosus</name>
    <dbReference type="NCBI Taxonomy" id="1234261"/>
    <lineage>
        <taxon>Eukaryota</taxon>
        <taxon>Metazoa</taxon>
        <taxon>Spiralia</taxon>
        <taxon>Gnathifera</taxon>
        <taxon>Rotifera</taxon>
        <taxon>Eurotatoria</taxon>
        <taxon>Bdelloidea</taxon>
        <taxon>Philodinida</taxon>
        <taxon>Philodinidae</taxon>
        <taxon>Didymodactylos</taxon>
    </lineage>
</organism>
<dbReference type="Proteomes" id="UP000663829">
    <property type="component" value="Unassembled WGS sequence"/>
</dbReference>
<evidence type="ECO:0000256" key="9">
    <source>
        <dbReference type="ARBA" id="ARBA00023163"/>
    </source>
</evidence>
<evidence type="ECO:0000256" key="3">
    <source>
        <dbReference type="ARBA" id="ARBA00022499"/>
    </source>
</evidence>
<dbReference type="SUPFAM" id="SSF49417">
    <property type="entry name" value="p53-like transcription factors"/>
    <property type="match status" value="1"/>
</dbReference>
<dbReference type="GO" id="GO:0045892">
    <property type="term" value="P:negative regulation of DNA-templated transcription"/>
    <property type="evidence" value="ECO:0007669"/>
    <property type="project" value="UniProtKB-ARBA"/>
</dbReference>
<evidence type="ECO:0000256" key="12">
    <source>
        <dbReference type="ARBA" id="ARBA00078344"/>
    </source>
</evidence>
<dbReference type="PANTHER" id="PTHR11267:SF201">
    <property type="entry name" value="T-BOX DOMAIN-CONTAINING PROTEIN"/>
    <property type="match status" value="1"/>
</dbReference>
<comment type="subcellular location">
    <subcellularLocation>
        <location evidence="1 14">Nucleus</location>
    </subcellularLocation>
</comment>
<reference evidence="17" key="1">
    <citation type="submission" date="2021-02" db="EMBL/GenBank/DDBJ databases">
        <authorList>
            <person name="Nowell W R."/>
        </authorList>
    </citation>
    <scope>NUCLEOTIDE SEQUENCE</scope>
</reference>
<dbReference type="GO" id="GO:0000785">
    <property type="term" value="C:chromatin"/>
    <property type="evidence" value="ECO:0007669"/>
    <property type="project" value="TreeGrafter"/>
</dbReference>
<dbReference type="EMBL" id="CAJNOQ010001446">
    <property type="protein sequence ID" value="CAF0895426.1"/>
    <property type="molecule type" value="Genomic_DNA"/>
</dbReference>
<keyword evidence="4" id="KW-0597">Phosphoprotein</keyword>